<name>A0A1E7FQ15_9STRA</name>
<reference evidence="1 2" key="1">
    <citation type="submission" date="2016-09" db="EMBL/GenBank/DDBJ databases">
        <title>Extensive genetic diversity and differential bi-allelic expression allows diatom success in the polar Southern Ocean.</title>
        <authorList>
            <consortium name="DOE Joint Genome Institute"/>
            <person name="Mock T."/>
            <person name="Otillar R.P."/>
            <person name="Strauss J."/>
            <person name="Dupont C."/>
            <person name="Frickenhaus S."/>
            <person name="Maumus F."/>
            <person name="Mcmullan M."/>
            <person name="Sanges R."/>
            <person name="Schmutz J."/>
            <person name="Toseland A."/>
            <person name="Valas R."/>
            <person name="Veluchamy A."/>
            <person name="Ward B.J."/>
            <person name="Allen A."/>
            <person name="Barry K."/>
            <person name="Falciatore A."/>
            <person name="Ferrante M."/>
            <person name="Fortunato A.E."/>
            <person name="Gloeckner G."/>
            <person name="Gruber A."/>
            <person name="Hipkin R."/>
            <person name="Janech M."/>
            <person name="Kroth P."/>
            <person name="Leese F."/>
            <person name="Lindquist E."/>
            <person name="Lyon B.R."/>
            <person name="Martin J."/>
            <person name="Mayer C."/>
            <person name="Parker M."/>
            <person name="Quesneville H."/>
            <person name="Raymond J."/>
            <person name="Uhlig C."/>
            <person name="Valentin K.U."/>
            <person name="Worden A.Z."/>
            <person name="Armbrust E.V."/>
            <person name="Bowler C."/>
            <person name="Green B."/>
            <person name="Moulton V."/>
            <person name="Van Oosterhout C."/>
            <person name="Grigoriev I."/>
        </authorList>
    </citation>
    <scope>NUCLEOTIDE SEQUENCE [LARGE SCALE GENOMIC DNA]</scope>
    <source>
        <strain evidence="1 2">CCMP1102</strain>
    </source>
</reference>
<dbReference type="AlphaFoldDB" id="A0A1E7FQ15"/>
<dbReference type="KEGG" id="fcy:FRACYDRAFT_236274"/>
<evidence type="ECO:0000313" key="1">
    <source>
        <dbReference type="EMBL" id="OEU20204.1"/>
    </source>
</evidence>
<keyword evidence="2" id="KW-1185">Reference proteome</keyword>
<accession>A0A1E7FQ15</accession>
<proteinExistence type="predicted"/>
<dbReference type="EMBL" id="KV784355">
    <property type="protein sequence ID" value="OEU20204.1"/>
    <property type="molecule type" value="Genomic_DNA"/>
</dbReference>
<dbReference type="InParanoid" id="A0A1E7FQ15"/>
<protein>
    <submittedName>
        <fullName evidence="1">Uncharacterized protein</fullName>
    </submittedName>
</protein>
<gene>
    <name evidence="1" type="ORF">FRACYDRAFT_236274</name>
</gene>
<organism evidence="1 2">
    <name type="scientific">Fragilariopsis cylindrus CCMP1102</name>
    <dbReference type="NCBI Taxonomy" id="635003"/>
    <lineage>
        <taxon>Eukaryota</taxon>
        <taxon>Sar</taxon>
        <taxon>Stramenopiles</taxon>
        <taxon>Ochrophyta</taxon>
        <taxon>Bacillariophyta</taxon>
        <taxon>Bacillariophyceae</taxon>
        <taxon>Bacillariophycidae</taxon>
        <taxon>Bacillariales</taxon>
        <taxon>Bacillariaceae</taxon>
        <taxon>Fragilariopsis</taxon>
    </lineage>
</organism>
<evidence type="ECO:0000313" key="2">
    <source>
        <dbReference type="Proteomes" id="UP000095751"/>
    </source>
</evidence>
<dbReference type="Proteomes" id="UP000095751">
    <property type="component" value="Unassembled WGS sequence"/>
</dbReference>
<sequence>MNRFRNYDDVDGVTGTITVQRIPTTKSCVVTVNNDQCNSCEIVDNCDTASQLDHALYEKGLPSAEELGFFTDLKVNCTNINPLTTFECFVADGAGNFLHILNGYPVPNPSPPTITPFSSVPSTSNASSEVVGIPSTAPSISMLPSMSALPSVSNPPSGVPTITASPTVTTKPFSVESMEPTKGVSVTFTGAEVNGTKNM</sequence>